<name>X1KUW2_9ZZZZ</name>
<comment type="similarity">
    <text evidence="1">Belongs to the ComF/GntX family.</text>
</comment>
<dbReference type="PANTHER" id="PTHR47505:SF1">
    <property type="entry name" value="DNA UTILIZATION PROTEIN YHGH"/>
    <property type="match status" value="1"/>
</dbReference>
<sequence length="220" mass="24061">FHSIIDFLFPPECPVCGGSFSTKEIICHTCVEAITDCSYKYTPSKRILTGIDEISILLPYNPVCRNLIHALKYSGMQSTGLVLGKLMARKTIKECLLPENPCIVPVPLHLSKLSDRGYNQSERLAEGFSSFTGYEISSDLLTRQKNTTTQTALDHEGRILNVRDAFRYTGERSLSGRPVILIDDVMTTGSTVSECAKALKEGGAGKIIVCVVATPDIGID</sequence>
<dbReference type="Pfam" id="PF18912">
    <property type="entry name" value="DZR_2"/>
    <property type="match status" value="1"/>
</dbReference>
<evidence type="ECO:0000313" key="4">
    <source>
        <dbReference type="EMBL" id="GAI10887.1"/>
    </source>
</evidence>
<dbReference type="PANTHER" id="PTHR47505">
    <property type="entry name" value="DNA UTILIZATION PROTEIN YHGH"/>
    <property type="match status" value="1"/>
</dbReference>
<reference evidence="4" key="1">
    <citation type="journal article" date="2014" name="Front. Microbiol.">
        <title>High frequency of phylogenetically diverse reductive dehalogenase-homologous genes in deep subseafloor sedimentary metagenomes.</title>
        <authorList>
            <person name="Kawai M."/>
            <person name="Futagami T."/>
            <person name="Toyoda A."/>
            <person name="Takaki Y."/>
            <person name="Nishi S."/>
            <person name="Hori S."/>
            <person name="Arai W."/>
            <person name="Tsubouchi T."/>
            <person name="Morono Y."/>
            <person name="Uchiyama I."/>
            <person name="Ito T."/>
            <person name="Fujiyama A."/>
            <person name="Inagaki F."/>
            <person name="Takami H."/>
        </authorList>
    </citation>
    <scope>NUCLEOTIDE SEQUENCE</scope>
    <source>
        <strain evidence="4">Expedition CK06-06</strain>
    </source>
</reference>
<comment type="caution">
    <text evidence="4">The sequence shown here is derived from an EMBL/GenBank/DDBJ whole genome shotgun (WGS) entry which is preliminary data.</text>
</comment>
<dbReference type="Pfam" id="PF00156">
    <property type="entry name" value="Pribosyltran"/>
    <property type="match status" value="1"/>
</dbReference>
<accession>X1KUW2</accession>
<dbReference type="AlphaFoldDB" id="X1KUW2"/>
<dbReference type="Gene3D" id="3.40.50.2020">
    <property type="match status" value="1"/>
</dbReference>
<protein>
    <recommendedName>
        <fullName evidence="5">Phosphoribosyltransferase domain-containing protein</fullName>
    </recommendedName>
</protein>
<evidence type="ECO:0000259" key="3">
    <source>
        <dbReference type="Pfam" id="PF18912"/>
    </source>
</evidence>
<feature type="domain" description="Phosphoribosyltransferase" evidence="2">
    <location>
        <begin position="156"/>
        <end position="214"/>
    </location>
</feature>
<dbReference type="SUPFAM" id="SSF53271">
    <property type="entry name" value="PRTase-like"/>
    <property type="match status" value="1"/>
</dbReference>
<proteinExistence type="inferred from homology"/>
<dbReference type="InterPro" id="IPR000836">
    <property type="entry name" value="PRTase_dom"/>
</dbReference>
<feature type="domain" description="Double zinc ribbon" evidence="3">
    <location>
        <begin position="4"/>
        <end position="34"/>
    </location>
</feature>
<dbReference type="EMBL" id="BARV01007651">
    <property type="protein sequence ID" value="GAI10887.1"/>
    <property type="molecule type" value="Genomic_DNA"/>
</dbReference>
<dbReference type="InterPro" id="IPR029057">
    <property type="entry name" value="PRTase-like"/>
</dbReference>
<feature type="non-terminal residue" evidence="4">
    <location>
        <position position="1"/>
    </location>
</feature>
<evidence type="ECO:0008006" key="5">
    <source>
        <dbReference type="Google" id="ProtNLM"/>
    </source>
</evidence>
<dbReference type="InterPro" id="IPR051910">
    <property type="entry name" value="ComF/GntX_DNA_util-trans"/>
</dbReference>
<evidence type="ECO:0000259" key="2">
    <source>
        <dbReference type="Pfam" id="PF00156"/>
    </source>
</evidence>
<evidence type="ECO:0000256" key="1">
    <source>
        <dbReference type="ARBA" id="ARBA00008007"/>
    </source>
</evidence>
<gene>
    <name evidence="4" type="ORF">S06H3_15544</name>
</gene>
<dbReference type="InterPro" id="IPR044005">
    <property type="entry name" value="DZR_2"/>
</dbReference>
<organism evidence="4">
    <name type="scientific">marine sediment metagenome</name>
    <dbReference type="NCBI Taxonomy" id="412755"/>
    <lineage>
        <taxon>unclassified sequences</taxon>
        <taxon>metagenomes</taxon>
        <taxon>ecological metagenomes</taxon>
    </lineage>
</organism>
<dbReference type="CDD" id="cd06223">
    <property type="entry name" value="PRTases_typeI"/>
    <property type="match status" value="1"/>
</dbReference>